<gene>
    <name evidence="7" type="ORF">WDS16_21850</name>
</gene>
<evidence type="ECO:0000256" key="5">
    <source>
        <dbReference type="SAM" id="MobiDB-lite"/>
    </source>
</evidence>
<evidence type="ECO:0000256" key="4">
    <source>
        <dbReference type="ARBA" id="ARBA00023157"/>
    </source>
</evidence>
<dbReference type="SMART" id="SM01110">
    <property type="entry name" value="Cutinase"/>
    <property type="match status" value="1"/>
</dbReference>
<keyword evidence="2" id="KW-0719">Serine esterase</keyword>
<dbReference type="Proteomes" id="UP001432000">
    <property type="component" value="Chromosome"/>
</dbReference>
<name>A0ABZ2PFE7_9NOCA</name>
<reference evidence="7 8" key="1">
    <citation type="submission" date="2024-03" db="EMBL/GenBank/DDBJ databases">
        <title>Natural products discovery in diverse microorganisms through a two-stage MS feature dereplication strategy.</title>
        <authorList>
            <person name="Zhang R."/>
        </authorList>
    </citation>
    <scope>NUCLEOTIDE SEQUENCE [LARGE SCALE GENOMIC DNA]</scope>
    <source>
        <strain evidence="7 8">18930</strain>
    </source>
</reference>
<organism evidence="7 8">
    <name type="scientific">Rhodococcus sovatensis</name>
    <dbReference type="NCBI Taxonomy" id="1805840"/>
    <lineage>
        <taxon>Bacteria</taxon>
        <taxon>Bacillati</taxon>
        <taxon>Actinomycetota</taxon>
        <taxon>Actinomycetes</taxon>
        <taxon>Mycobacteriales</taxon>
        <taxon>Nocardiaceae</taxon>
        <taxon>Rhodococcus</taxon>
    </lineage>
</organism>
<evidence type="ECO:0000313" key="8">
    <source>
        <dbReference type="Proteomes" id="UP001432000"/>
    </source>
</evidence>
<dbReference type="EMBL" id="CP147846">
    <property type="protein sequence ID" value="WXG67839.1"/>
    <property type="molecule type" value="Genomic_DNA"/>
</dbReference>
<dbReference type="RefSeq" id="WP_338887647.1">
    <property type="nucleotide sequence ID" value="NZ_CP147846.1"/>
</dbReference>
<evidence type="ECO:0000256" key="3">
    <source>
        <dbReference type="ARBA" id="ARBA00022801"/>
    </source>
</evidence>
<comment type="similarity">
    <text evidence="1">Belongs to the cutinase family.</text>
</comment>
<keyword evidence="4" id="KW-1015">Disulfide bond</keyword>
<feature type="chain" id="PRO_5045899420" evidence="6">
    <location>
        <begin position="34"/>
        <end position="560"/>
    </location>
</feature>
<dbReference type="SUPFAM" id="SSF53474">
    <property type="entry name" value="alpha/beta-Hydrolases"/>
    <property type="match status" value="1"/>
</dbReference>
<keyword evidence="3" id="KW-0378">Hydrolase</keyword>
<feature type="region of interest" description="Disordered" evidence="5">
    <location>
        <begin position="206"/>
        <end position="244"/>
    </location>
</feature>
<protein>
    <submittedName>
        <fullName evidence="7">Cutinase family protein</fullName>
    </submittedName>
</protein>
<evidence type="ECO:0000313" key="7">
    <source>
        <dbReference type="EMBL" id="WXG67839.1"/>
    </source>
</evidence>
<keyword evidence="6" id="KW-0732">Signal</keyword>
<dbReference type="PANTHER" id="PTHR33630">
    <property type="entry name" value="CUTINASE RV1984C-RELATED-RELATED"/>
    <property type="match status" value="1"/>
</dbReference>
<evidence type="ECO:0000256" key="6">
    <source>
        <dbReference type="SAM" id="SignalP"/>
    </source>
</evidence>
<keyword evidence="8" id="KW-1185">Reference proteome</keyword>
<evidence type="ECO:0000256" key="2">
    <source>
        <dbReference type="ARBA" id="ARBA00022487"/>
    </source>
</evidence>
<dbReference type="Pfam" id="PF01083">
    <property type="entry name" value="Cutinase"/>
    <property type="match status" value="1"/>
</dbReference>
<sequence length="560" mass="57208">MSSRFTTRRPANRRRLATSAVAFVSLGAMAVGAAVLTTDKLSTSDAQVELVSTATCYDMVSIAVGGRGDSPRTGQTKMLTTPDGKPLPAALADDFQSDWIDQMVGAPNGAVQEGSYAAVYIEYPADMSSYEDSVGTGVENTKSVMNAIAASCPDTRFAIVGYSEGADVTRRAAMEIGNQTPENGQYAIVDPNNVVGVVILADAGRTDGEGPFPGSESGTNPDGFDTKYQNGTGGPGGAGALPSTSGSFGALDGKVASFCSQRDLTCAMPQNTSLLHLAANVGRQLDVDTMQRDNTLTPATGADLAMTLGRIAVAAFADITSQDNWLAGDETFLEVLIKVSEPGYTPADPTSKVAAKTDENGEPLPAETAVNLAYLPSKVAKEIIGFIGSNTDTVSVAMNDPYGQTLEPGTGAHFDYWRDSDASNGKPLTSAQYAAAWLTQLAKDAEAGKPIKSKEVQQEARMVVLSETTTATTAAASTTTAAPTGVAAPGVAVQPGAALPVAPAVPVDPALPVDPVLPVDGQLPAQDPAAASVAVTPGAAASVAPNTAAVPTTTTVTPAR</sequence>
<feature type="signal peptide" evidence="6">
    <location>
        <begin position="1"/>
        <end position="33"/>
    </location>
</feature>
<accession>A0ABZ2PFE7</accession>
<evidence type="ECO:0000256" key="1">
    <source>
        <dbReference type="ARBA" id="ARBA00007534"/>
    </source>
</evidence>
<dbReference type="InterPro" id="IPR029058">
    <property type="entry name" value="AB_hydrolase_fold"/>
</dbReference>
<dbReference type="InterPro" id="IPR000675">
    <property type="entry name" value="Cutinase/axe"/>
</dbReference>
<dbReference type="Gene3D" id="3.40.50.1820">
    <property type="entry name" value="alpha/beta hydrolase"/>
    <property type="match status" value="1"/>
</dbReference>
<dbReference type="PANTHER" id="PTHR33630:SF9">
    <property type="entry name" value="CUTINASE 4"/>
    <property type="match status" value="1"/>
</dbReference>
<proteinExistence type="inferred from homology"/>